<dbReference type="EMBL" id="MHHY01000006">
    <property type="protein sequence ID" value="OGY40695.1"/>
    <property type="molecule type" value="Genomic_DNA"/>
</dbReference>
<organism evidence="1 2">
    <name type="scientific">Candidatus Brennerbacteria bacterium RIFOXYD1_FULL_41_16</name>
    <dbReference type="NCBI Taxonomy" id="1797529"/>
    <lineage>
        <taxon>Bacteria</taxon>
        <taxon>Candidatus Brenneribacteriota</taxon>
    </lineage>
</organism>
<comment type="caution">
    <text evidence="1">The sequence shown here is derived from an EMBL/GenBank/DDBJ whole genome shotgun (WGS) entry which is preliminary data.</text>
</comment>
<gene>
    <name evidence="1" type="ORF">A2570_01000</name>
</gene>
<proteinExistence type="predicted"/>
<protein>
    <submittedName>
        <fullName evidence="1">Uncharacterized protein</fullName>
    </submittedName>
</protein>
<sequence length="253" mass="29491">MLTNANSVFFNFSDEDKKLFDPVQHEHWDNIKKYYEKLKKECLSEVYLPQSGSHRGWITSRVNFHVSQSLMRLLYLTEEFCNSANAFNSVATAALAKSITEVPLHIGYIVWILSECRDFEKIRQELHKISFGNRDPKTGLTTSGKITHKELYTRSDQMLQKLFKDEPSKINIVESFYKDSNATGHHNYEACMLTGIQNKDTWKAGDRKELFIFFSNKIFPFFLHCDATLEISSILLNAIKYHLENLPENFTKR</sequence>
<dbReference type="Proteomes" id="UP000178570">
    <property type="component" value="Unassembled WGS sequence"/>
</dbReference>
<evidence type="ECO:0000313" key="1">
    <source>
        <dbReference type="EMBL" id="OGY40695.1"/>
    </source>
</evidence>
<reference evidence="1 2" key="1">
    <citation type="journal article" date="2016" name="Nat. Commun.">
        <title>Thousands of microbial genomes shed light on interconnected biogeochemical processes in an aquifer system.</title>
        <authorList>
            <person name="Anantharaman K."/>
            <person name="Brown C.T."/>
            <person name="Hug L.A."/>
            <person name="Sharon I."/>
            <person name="Castelle C.J."/>
            <person name="Probst A.J."/>
            <person name="Thomas B.C."/>
            <person name="Singh A."/>
            <person name="Wilkins M.J."/>
            <person name="Karaoz U."/>
            <person name="Brodie E.L."/>
            <person name="Williams K.H."/>
            <person name="Hubbard S.S."/>
            <person name="Banfield J.F."/>
        </authorList>
    </citation>
    <scope>NUCLEOTIDE SEQUENCE [LARGE SCALE GENOMIC DNA]</scope>
</reference>
<evidence type="ECO:0000313" key="2">
    <source>
        <dbReference type="Proteomes" id="UP000178570"/>
    </source>
</evidence>
<name>A0A1G1XKM1_9BACT</name>
<accession>A0A1G1XKM1</accession>
<dbReference type="AlphaFoldDB" id="A0A1G1XKM1"/>